<dbReference type="AlphaFoldDB" id="A0A7C9R8T6"/>
<dbReference type="Proteomes" id="UP000481252">
    <property type="component" value="Unassembled WGS sequence"/>
</dbReference>
<reference evidence="2 3" key="1">
    <citation type="submission" date="2020-02" db="EMBL/GenBank/DDBJ databases">
        <title>Genome sequence of the type strain CGMCC 1.15528 of Mesorhizobium zhangyense.</title>
        <authorList>
            <person name="Gao J."/>
            <person name="Sun J."/>
        </authorList>
    </citation>
    <scope>NUCLEOTIDE SEQUENCE [LARGE SCALE GENOMIC DNA]</scope>
    <source>
        <strain evidence="2 3">CGMCC 1.15528</strain>
    </source>
</reference>
<dbReference type="RefSeq" id="WP_165116182.1">
    <property type="nucleotide sequence ID" value="NZ_JAAKZG010000003.1"/>
</dbReference>
<protein>
    <submittedName>
        <fullName evidence="2">Alpha/beta hydrolase</fullName>
    </submittedName>
</protein>
<evidence type="ECO:0000313" key="2">
    <source>
        <dbReference type="EMBL" id="NGN41033.1"/>
    </source>
</evidence>
<dbReference type="PANTHER" id="PTHR11614">
    <property type="entry name" value="PHOSPHOLIPASE-RELATED"/>
    <property type="match status" value="1"/>
</dbReference>
<organism evidence="2 3">
    <name type="scientific">Mesorhizobium zhangyense</name>
    <dbReference type="NCBI Taxonomy" id="1776730"/>
    <lineage>
        <taxon>Bacteria</taxon>
        <taxon>Pseudomonadati</taxon>
        <taxon>Pseudomonadota</taxon>
        <taxon>Alphaproteobacteria</taxon>
        <taxon>Hyphomicrobiales</taxon>
        <taxon>Phyllobacteriaceae</taxon>
        <taxon>Mesorhizobium</taxon>
    </lineage>
</organism>
<dbReference type="EMBL" id="JAAKZG010000003">
    <property type="protein sequence ID" value="NGN41033.1"/>
    <property type="molecule type" value="Genomic_DNA"/>
</dbReference>
<keyword evidence="2" id="KW-0378">Hydrolase</keyword>
<dbReference type="Pfam" id="PF12146">
    <property type="entry name" value="Hydrolase_4"/>
    <property type="match status" value="1"/>
</dbReference>
<gene>
    <name evidence="2" type="ORF">G6N74_08155</name>
</gene>
<keyword evidence="3" id="KW-1185">Reference proteome</keyword>
<dbReference type="InterPro" id="IPR051044">
    <property type="entry name" value="MAG_DAG_Lipase"/>
</dbReference>
<sequence length="310" mass="34363">MPFDSQRLHESPTGAKLNLYMKRAKGAPRGVIQINHGLAEHAARYARFADFMAARGFHTYAHDHRGHGYTKAPDAPQGMFGITGGGDKVIADIASIHELIRKEQPWLPVIIFGHSMGGMITLNYAMRHPEGLRGAAIWNASFSAGLLGRVAQAVLAYERFRRGSDVPSRILPRLTFQAWAKKIPNHRTGFDWLSRDPVEVDKYVADPLCGWDASVSLWQDLFGFVFNGADDASFANVPKDLPFNIVGGEKDPATDGGKAITDLAGRMERMGFSNLVSKVYGQTRHESLNEVNRDLVMEEFAAWAEQVVRK</sequence>
<evidence type="ECO:0000313" key="3">
    <source>
        <dbReference type="Proteomes" id="UP000481252"/>
    </source>
</evidence>
<comment type="caution">
    <text evidence="2">The sequence shown here is derived from an EMBL/GenBank/DDBJ whole genome shotgun (WGS) entry which is preliminary data.</text>
</comment>
<feature type="domain" description="Serine aminopeptidase S33" evidence="1">
    <location>
        <begin position="27"/>
        <end position="291"/>
    </location>
</feature>
<dbReference type="SUPFAM" id="SSF53474">
    <property type="entry name" value="alpha/beta-Hydrolases"/>
    <property type="match status" value="1"/>
</dbReference>
<dbReference type="GO" id="GO:0016787">
    <property type="term" value="F:hydrolase activity"/>
    <property type="evidence" value="ECO:0007669"/>
    <property type="project" value="UniProtKB-KW"/>
</dbReference>
<dbReference type="InterPro" id="IPR022742">
    <property type="entry name" value="Hydrolase_4"/>
</dbReference>
<proteinExistence type="predicted"/>
<dbReference type="Gene3D" id="3.40.50.1820">
    <property type="entry name" value="alpha/beta hydrolase"/>
    <property type="match status" value="1"/>
</dbReference>
<evidence type="ECO:0000259" key="1">
    <source>
        <dbReference type="Pfam" id="PF12146"/>
    </source>
</evidence>
<accession>A0A7C9R8T6</accession>
<name>A0A7C9R8T6_9HYPH</name>
<dbReference type="InterPro" id="IPR029058">
    <property type="entry name" value="AB_hydrolase_fold"/>
</dbReference>